<dbReference type="AlphaFoldDB" id="A0A9X2GGH7"/>
<gene>
    <name evidence="2" type="ORF">HD597_005481</name>
</gene>
<organism evidence="2 3">
    <name type="scientific">Nonomuraea thailandensis</name>
    <dbReference type="NCBI Taxonomy" id="1188745"/>
    <lineage>
        <taxon>Bacteria</taxon>
        <taxon>Bacillati</taxon>
        <taxon>Actinomycetota</taxon>
        <taxon>Actinomycetes</taxon>
        <taxon>Streptosporangiales</taxon>
        <taxon>Streptosporangiaceae</taxon>
        <taxon>Nonomuraea</taxon>
    </lineage>
</organism>
<reference evidence="2" key="1">
    <citation type="submission" date="2022-06" db="EMBL/GenBank/DDBJ databases">
        <title>Sequencing the genomes of 1000 actinobacteria strains.</title>
        <authorList>
            <person name="Klenk H.-P."/>
        </authorList>
    </citation>
    <scope>NUCLEOTIDE SEQUENCE</scope>
    <source>
        <strain evidence="2">DSM 46694</strain>
    </source>
</reference>
<dbReference type="EMBL" id="JAMZEB010000002">
    <property type="protein sequence ID" value="MCP2358461.1"/>
    <property type="molecule type" value="Genomic_DNA"/>
</dbReference>
<sequence length="243" mass="25785">MDEIRLLAQAIPDEPPPSAETVARARARLIAGKAGARQPRPRRRWGWGWTAGAAVVTAAVVMTVVMLVSNLVGVPEPAPLTPPTTPPAFEEPPRAYQGLNRLSATTVPRSATKERLRFRPTSENIKIVIFCEKPGSIFFTHEGTSSAGGTCGPDGGLSMLADKAHEPGWLGRDHQITIWVFPPDAPVARGRGSCPSKDACKGRYALSDPTTADRLAAKLGKRSGAWSIAAYDASAVPTVSSVD</sequence>
<keyword evidence="1" id="KW-0472">Membrane</keyword>
<evidence type="ECO:0000256" key="1">
    <source>
        <dbReference type="SAM" id="Phobius"/>
    </source>
</evidence>
<evidence type="ECO:0000313" key="3">
    <source>
        <dbReference type="Proteomes" id="UP001139648"/>
    </source>
</evidence>
<keyword evidence="1" id="KW-0812">Transmembrane</keyword>
<accession>A0A9X2GGH7</accession>
<protein>
    <submittedName>
        <fullName evidence="2">Uncharacterized protein</fullName>
    </submittedName>
</protein>
<dbReference type="Proteomes" id="UP001139648">
    <property type="component" value="Unassembled WGS sequence"/>
</dbReference>
<dbReference type="RefSeq" id="WP_253745641.1">
    <property type="nucleotide sequence ID" value="NZ_BAABKA010000059.1"/>
</dbReference>
<proteinExistence type="predicted"/>
<name>A0A9X2GGH7_9ACTN</name>
<feature type="transmembrane region" description="Helical" evidence="1">
    <location>
        <begin position="47"/>
        <end position="68"/>
    </location>
</feature>
<keyword evidence="1" id="KW-1133">Transmembrane helix</keyword>
<evidence type="ECO:0000313" key="2">
    <source>
        <dbReference type="EMBL" id="MCP2358461.1"/>
    </source>
</evidence>
<keyword evidence="3" id="KW-1185">Reference proteome</keyword>
<comment type="caution">
    <text evidence="2">The sequence shown here is derived from an EMBL/GenBank/DDBJ whole genome shotgun (WGS) entry which is preliminary data.</text>
</comment>